<protein>
    <submittedName>
        <fullName evidence="2">Uncharacterized protein</fullName>
    </submittedName>
</protein>
<evidence type="ECO:0000256" key="1">
    <source>
        <dbReference type="SAM" id="MobiDB-lite"/>
    </source>
</evidence>
<dbReference type="EMBL" id="VICG01000015">
    <property type="protein sequence ID" value="KAA8564317.1"/>
    <property type="molecule type" value="Genomic_DNA"/>
</dbReference>
<dbReference type="AlphaFoldDB" id="A0A5M9J6F1"/>
<dbReference type="VEuPathDB" id="FungiDB:MFRU_043g00430"/>
<sequence length="453" mass="50237">MSSNTFQTTDSANDQGVYDHHADDFPILHTSTSTTFVDSNFTSSFDHEFKDLDHDLGQSDNLIDPDLMETSVNHPSPPPAFNDSYDLGIDPPLALESTLLKPPLQSFGPKYVRVNPQSPFPPFSVSKATRQHHQHHAGASTSAQAENPNARTKANKPTAKTRTTNTPLIDFIKHYSKPTVAAPLYDLKTSIVPQADNPDLRTPMLVYTDARIYKIEKLGQNPILRLFVCDVNHEKKYWELLRGGAVDQMGWIDLLINKPVDAGKSSTWKCQNHGAIWQVSILDKLFEDPNDNGAASNLSTPTMGTGFDSGYMSSSARASVSHRNGPSVDSDTFSVIEEEQSSDQDHNQVDDQFAEDPLNNDAINDAIWYAEVREQALVDLKIGDITEQMMADKVIADQMMADQMMADQVMANGRDELGNSSSPEWADTLLVEAELFIKEHESDDVFGYDLDSI</sequence>
<evidence type="ECO:0000313" key="3">
    <source>
        <dbReference type="Proteomes" id="UP000322873"/>
    </source>
</evidence>
<comment type="caution">
    <text evidence="2">The sequence shown here is derived from an EMBL/GenBank/DDBJ whole genome shotgun (WGS) entry which is preliminary data.</text>
</comment>
<evidence type="ECO:0000313" key="2">
    <source>
        <dbReference type="EMBL" id="KAA8564317.1"/>
    </source>
</evidence>
<accession>A0A5M9J6F1</accession>
<reference evidence="2 3" key="1">
    <citation type="submission" date="2019-06" db="EMBL/GenBank/DDBJ databases">
        <title>Genome Sequence of the Brown Rot Fungal Pathogen Monilinia fructicola.</title>
        <authorList>
            <person name="De Miccolis Angelini R.M."/>
            <person name="Landi L."/>
            <person name="Abate D."/>
            <person name="Pollastro S."/>
            <person name="Romanazzi G."/>
            <person name="Faretra F."/>
        </authorList>
    </citation>
    <scope>NUCLEOTIDE SEQUENCE [LARGE SCALE GENOMIC DNA]</scope>
    <source>
        <strain evidence="2 3">Mfrc123</strain>
    </source>
</reference>
<keyword evidence="3" id="KW-1185">Reference proteome</keyword>
<feature type="compositionally biased region" description="Polar residues" evidence="1">
    <location>
        <begin position="139"/>
        <end position="152"/>
    </location>
</feature>
<feature type="region of interest" description="Disordered" evidence="1">
    <location>
        <begin position="110"/>
        <end position="163"/>
    </location>
</feature>
<proteinExistence type="predicted"/>
<name>A0A5M9J6F1_MONFR</name>
<gene>
    <name evidence="2" type="ORF">EYC84_011261</name>
</gene>
<dbReference type="Proteomes" id="UP000322873">
    <property type="component" value="Unassembled WGS sequence"/>
</dbReference>
<organism evidence="2 3">
    <name type="scientific">Monilinia fructicola</name>
    <name type="common">Brown rot fungus</name>
    <name type="synonym">Ciboria fructicola</name>
    <dbReference type="NCBI Taxonomy" id="38448"/>
    <lineage>
        <taxon>Eukaryota</taxon>
        <taxon>Fungi</taxon>
        <taxon>Dikarya</taxon>
        <taxon>Ascomycota</taxon>
        <taxon>Pezizomycotina</taxon>
        <taxon>Leotiomycetes</taxon>
        <taxon>Helotiales</taxon>
        <taxon>Sclerotiniaceae</taxon>
        <taxon>Monilinia</taxon>
    </lineage>
</organism>